<name>A0A2H0YSI7_9BACT</name>
<dbReference type="InterPro" id="IPR042099">
    <property type="entry name" value="ANL_N_sf"/>
</dbReference>
<gene>
    <name evidence="2" type="ORF">COT25_02980</name>
</gene>
<dbReference type="Proteomes" id="UP000228711">
    <property type="component" value="Unassembled WGS sequence"/>
</dbReference>
<dbReference type="EMBL" id="PEXV01000102">
    <property type="protein sequence ID" value="PIS41455.1"/>
    <property type="molecule type" value="Genomic_DNA"/>
</dbReference>
<dbReference type="Pfam" id="PF00501">
    <property type="entry name" value="AMP-binding"/>
    <property type="match status" value="1"/>
</dbReference>
<dbReference type="SUPFAM" id="SSF56801">
    <property type="entry name" value="Acetyl-CoA synthetase-like"/>
    <property type="match status" value="1"/>
</dbReference>
<dbReference type="InterPro" id="IPR000873">
    <property type="entry name" value="AMP-dep_synth/lig_dom"/>
</dbReference>
<dbReference type="PANTHER" id="PTHR43845">
    <property type="entry name" value="BLR5969 PROTEIN"/>
    <property type="match status" value="1"/>
</dbReference>
<proteinExistence type="predicted"/>
<organism evidence="2 3">
    <name type="scientific">Candidatus Kerfeldbacteria bacterium CG08_land_8_20_14_0_20_42_7</name>
    <dbReference type="NCBI Taxonomy" id="2014245"/>
    <lineage>
        <taxon>Bacteria</taxon>
        <taxon>Candidatus Kerfeldiibacteriota</taxon>
    </lineage>
</organism>
<sequence>MDWKTLSHLPLEEQRGIQNEKVKKFFQHKLPYAPYYRELFEKNHIAFEDINNVDDLQRIPFTTKQDIAPTADDPGKTRQLILQPDETLIKKYATKAELAKILGMKITGQDVKAKLEWEYKPIHIHFTTGRTALPTAFGYSARDIITLKEAGKRLLDVSGADRNQFGINAFPYAPHLAFWLGAFAMQELGITSIQTGGGKIMGTRKIIDAIESTKAGLATFIPGYAYHLFRQAAHEKRDFSKLQTIIFGGERVSPGLREKTKELLRELGNYNPTILATYAFTESKTAWIQCSEDSGYHLYPDMEYFEVIDRDGNCVPEGNPGELVVTSLEWRGTVVVRYRTGDMTQGIEYRPCPNCGRTVPRIHPDIQRTSEIKEFHLTKIKGELINLNEFYPLLSSRHDIEEWQVEIKKENNDPYSLDQLVIHIAPKTNATYDQVAQQIQKMILDETGVRATMHQVPLDELLTNLGMETELKEKRIIDNRPKI</sequence>
<dbReference type="Gene3D" id="3.30.300.30">
    <property type="match status" value="1"/>
</dbReference>
<dbReference type="Gene3D" id="3.40.50.12780">
    <property type="entry name" value="N-terminal domain of ligase-like"/>
    <property type="match status" value="1"/>
</dbReference>
<reference evidence="3" key="1">
    <citation type="submission" date="2017-09" db="EMBL/GenBank/DDBJ databases">
        <title>Depth-based differentiation of microbial function through sediment-hosted aquifers and enrichment of novel symbionts in the deep terrestrial subsurface.</title>
        <authorList>
            <person name="Probst A.J."/>
            <person name="Ladd B."/>
            <person name="Jarett J.K."/>
            <person name="Geller-Mcgrath D.E."/>
            <person name="Sieber C.M.K."/>
            <person name="Emerson J.B."/>
            <person name="Anantharaman K."/>
            <person name="Thomas B.C."/>
            <person name="Malmstrom R."/>
            <person name="Stieglmeier M."/>
            <person name="Klingl A."/>
            <person name="Woyke T."/>
            <person name="Ryan C.M."/>
            <person name="Banfield J.F."/>
        </authorList>
    </citation>
    <scope>NUCLEOTIDE SEQUENCE [LARGE SCALE GENOMIC DNA]</scope>
</reference>
<dbReference type="PANTHER" id="PTHR43845:SF1">
    <property type="entry name" value="BLR5969 PROTEIN"/>
    <property type="match status" value="1"/>
</dbReference>
<accession>A0A2H0YSI7</accession>
<dbReference type="InterPro" id="IPR045851">
    <property type="entry name" value="AMP-bd_C_sf"/>
</dbReference>
<feature type="domain" description="AMP-dependent synthetase/ligase" evidence="1">
    <location>
        <begin position="104"/>
        <end position="326"/>
    </location>
</feature>
<evidence type="ECO:0000313" key="2">
    <source>
        <dbReference type="EMBL" id="PIS41455.1"/>
    </source>
</evidence>
<evidence type="ECO:0000313" key="3">
    <source>
        <dbReference type="Proteomes" id="UP000228711"/>
    </source>
</evidence>
<comment type="caution">
    <text evidence="2">The sequence shown here is derived from an EMBL/GenBank/DDBJ whole genome shotgun (WGS) entry which is preliminary data.</text>
</comment>
<protein>
    <recommendedName>
        <fullName evidence="1">AMP-dependent synthetase/ligase domain-containing protein</fullName>
    </recommendedName>
</protein>
<evidence type="ECO:0000259" key="1">
    <source>
        <dbReference type="Pfam" id="PF00501"/>
    </source>
</evidence>
<dbReference type="AlphaFoldDB" id="A0A2H0YSI7"/>